<dbReference type="SUPFAM" id="SSF46689">
    <property type="entry name" value="Homeodomain-like"/>
    <property type="match status" value="1"/>
</dbReference>
<dbReference type="PANTHER" id="PTHR24208:SF166">
    <property type="entry name" value="LIM HOMEOBOX TRANSCRIPTION FACTOR 1 ALPHA, ISOFORM B"/>
    <property type="match status" value="1"/>
</dbReference>
<keyword evidence="4 5" id="KW-0539">Nucleus</keyword>
<protein>
    <recommendedName>
        <fullName evidence="8">Homeobox domain-containing protein</fullName>
    </recommendedName>
</protein>
<gene>
    <name evidence="9" type="ORF">GP486_000945</name>
</gene>
<dbReference type="InterPro" id="IPR050453">
    <property type="entry name" value="LIM_Homeobox_TF"/>
</dbReference>
<dbReference type="AlphaFoldDB" id="A0A9P8LHU0"/>
<evidence type="ECO:0000313" key="9">
    <source>
        <dbReference type="EMBL" id="KAH0565655.1"/>
    </source>
</evidence>
<evidence type="ECO:0000256" key="1">
    <source>
        <dbReference type="ARBA" id="ARBA00004123"/>
    </source>
</evidence>
<feature type="compositionally biased region" description="Basic and acidic residues" evidence="7">
    <location>
        <begin position="526"/>
        <end position="537"/>
    </location>
</feature>
<feature type="region of interest" description="Disordered" evidence="7">
    <location>
        <begin position="327"/>
        <end position="384"/>
    </location>
</feature>
<evidence type="ECO:0000256" key="5">
    <source>
        <dbReference type="PROSITE-ProRule" id="PRU00108"/>
    </source>
</evidence>
<dbReference type="GO" id="GO:0000981">
    <property type="term" value="F:DNA-binding transcription factor activity, RNA polymerase II-specific"/>
    <property type="evidence" value="ECO:0007669"/>
    <property type="project" value="TreeGrafter"/>
</dbReference>
<keyword evidence="3 5" id="KW-0371">Homeobox</keyword>
<reference evidence="9" key="1">
    <citation type="submission" date="2021-03" db="EMBL/GenBank/DDBJ databases">
        <title>Comparative genomics and phylogenomic investigation of the class Geoglossomycetes provide insights into ecological specialization and systematics.</title>
        <authorList>
            <person name="Melie T."/>
            <person name="Pirro S."/>
            <person name="Miller A.N."/>
            <person name="Quandt A."/>
        </authorList>
    </citation>
    <scope>NUCLEOTIDE SEQUENCE</scope>
    <source>
        <strain evidence="9">CAQ_001_2017</strain>
    </source>
</reference>
<keyword evidence="2 5" id="KW-0238">DNA-binding</keyword>
<comment type="subcellular location">
    <subcellularLocation>
        <location evidence="1 5 6">Nucleus</location>
    </subcellularLocation>
</comment>
<dbReference type="CDD" id="cd00086">
    <property type="entry name" value="homeodomain"/>
    <property type="match status" value="1"/>
</dbReference>
<organism evidence="9 10">
    <name type="scientific">Trichoglossum hirsutum</name>
    <dbReference type="NCBI Taxonomy" id="265104"/>
    <lineage>
        <taxon>Eukaryota</taxon>
        <taxon>Fungi</taxon>
        <taxon>Dikarya</taxon>
        <taxon>Ascomycota</taxon>
        <taxon>Pezizomycotina</taxon>
        <taxon>Geoglossomycetes</taxon>
        <taxon>Geoglossales</taxon>
        <taxon>Geoglossaceae</taxon>
        <taxon>Trichoglossum</taxon>
    </lineage>
</organism>
<evidence type="ECO:0000256" key="4">
    <source>
        <dbReference type="ARBA" id="ARBA00023242"/>
    </source>
</evidence>
<dbReference type="Proteomes" id="UP000750711">
    <property type="component" value="Unassembled WGS sequence"/>
</dbReference>
<feature type="region of interest" description="Disordered" evidence="7">
    <location>
        <begin position="256"/>
        <end position="309"/>
    </location>
</feature>
<evidence type="ECO:0000256" key="3">
    <source>
        <dbReference type="ARBA" id="ARBA00023155"/>
    </source>
</evidence>
<dbReference type="PROSITE" id="PS50071">
    <property type="entry name" value="HOMEOBOX_2"/>
    <property type="match status" value="1"/>
</dbReference>
<evidence type="ECO:0000256" key="2">
    <source>
        <dbReference type="ARBA" id="ARBA00023125"/>
    </source>
</evidence>
<feature type="compositionally biased region" description="Polar residues" evidence="7">
    <location>
        <begin position="293"/>
        <end position="305"/>
    </location>
</feature>
<comment type="caution">
    <text evidence="9">The sequence shown here is derived from an EMBL/GenBank/DDBJ whole genome shotgun (WGS) entry which is preliminary data.</text>
</comment>
<evidence type="ECO:0000259" key="8">
    <source>
        <dbReference type="PROSITE" id="PS50071"/>
    </source>
</evidence>
<evidence type="ECO:0000256" key="6">
    <source>
        <dbReference type="RuleBase" id="RU000682"/>
    </source>
</evidence>
<dbReference type="GO" id="GO:0005634">
    <property type="term" value="C:nucleus"/>
    <property type="evidence" value="ECO:0007669"/>
    <property type="project" value="UniProtKB-SubCell"/>
</dbReference>
<dbReference type="Pfam" id="PF00046">
    <property type="entry name" value="Homeodomain"/>
    <property type="match status" value="1"/>
</dbReference>
<feature type="compositionally biased region" description="Low complexity" evidence="7">
    <location>
        <begin position="327"/>
        <end position="339"/>
    </location>
</feature>
<dbReference type="InterPro" id="IPR009057">
    <property type="entry name" value="Homeodomain-like_sf"/>
</dbReference>
<accession>A0A9P8LHU0</accession>
<dbReference type="EMBL" id="JAGHQM010000072">
    <property type="protein sequence ID" value="KAH0565655.1"/>
    <property type="molecule type" value="Genomic_DNA"/>
</dbReference>
<feature type="compositionally biased region" description="Basic and acidic residues" evidence="7">
    <location>
        <begin position="154"/>
        <end position="164"/>
    </location>
</feature>
<feature type="compositionally biased region" description="Polar residues" evidence="7">
    <location>
        <begin position="113"/>
        <end position="123"/>
    </location>
</feature>
<feature type="compositionally biased region" description="Polar residues" evidence="7">
    <location>
        <begin position="469"/>
        <end position="525"/>
    </location>
</feature>
<feature type="region of interest" description="Disordered" evidence="7">
    <location>
        <begin position="1"/>
        <end position="171"/>
    </location>
</feature>
<sequence>MSEYAAAAGAATSRWQSHHLGPTNSAVLVPGQNTGPEPYSRFGRKDEGPEPIYRPGPVRSDYEHPSEELGGLDQSEPYRDADFRGPVSSDYSRWPIPAGAHRPGSISPRGPLSHSSGDSLTESPHSRPGHTMAVHCEDSEAMSMNHAESEDDSETHLSSDDRRTEKRKMKRFRLTHNQTRFLMSEFARQPHPDAAHRERLAQEIPGLSPRQVQVWFQNRRAKLKRMSSEDRERMMRSRAVPENFDIAQTLQSYGRISSGSAPIYSPTSIGGSSVRSLPLDDLSPRPEDGTLSPYFTTPPASNSDILSPMPYASDRTFGGYQSVGSFSSASRSNPFSKSNGASELLNRPNGPMPRLHLHDKSRTLSEPLPAPLKSSMPYAPPDYDYQLNAGGQSVHGLQYIEPPRSYSSTYLPGYSNNYAQAYPSPASTQARSSISGLPPIDLSPGYKQDQSQVALETTRQISGFQNDYQLPQLSAPPDTNSFNSSYQSRSTSDASQAAGQLTPLSMVGSSQGRSESDDVTTQPSQHRTEFGHSRSESNSHTPAFAPT</sequence>
<feature type="DNA-binding region" description="Homeobox" evidence="5">
    <location>
        <begin position="167"/>
        <end position="227"/>
    </location>
</feature>
<evidence type="ECO:0000313" key="10">
    <source>
        <dbReference type="Proteomes" id="UP000750711"/>
    </source>
</evidence>
<feature type="domain" description="Homeobox" evidence="8">
    <location>
        <begin position="165"/>
        <end position="226"/>
    </location>
</feature>
<dbReference type="InterPro" id="IPR001356">
    <property type="entry name" value="HD"/>
</dbReference>
<dbReference type="PANTHER" id="PTHR24208">
    <property type="entry name" value="LIM/HOMEOBOX PROTEIN LHX"/>
    <property type="match status" value="1"/>
</dbReference>
<feature type="compositionally biased region" description="Polar residues" evidence="7">
    <location>
        <begin position="22"/>
        <end position="35"/>
    </location>
</feature>
<dbReference type="SMART" id="SM00389">
    <property type="entry name" value="HOX"/>
    <property type="match status" value="1"/>
</dbReference>
<dbReference type="Gene3D" id="1.10.10.60">
    <property type="entry name" value="Homeodomain-like"/>
    <property type="match status" value="1"/>
</dbReference>
<feature type="region of interest" description="Disordered" evidence="7">
    <location>
        <begin position="469"/>
        <end position="547"/>
    </location>
</feature>
<feature type="compositionally biased region" description="Polar residues" evidence="7">
    <location>
        <begin position="256"/>
        <end position="275"/>
    </location>
</feature>
<feature type="compositionally biased region" description="Low complexity" evidence="7">
    <location>
        <begin position="1"/>
        <end position="11"/>
    </location>
</feature>
<dbReference type="GO" id="GO:0000977">
    <property type="term" value="F:RNA polymerase II transcription regulatory region sequence-specific DNA binding"/>
    <property type="evidence" value="ECO:0007669"/>
    <property type="project" value="TreeGrafter"/>
</dbReference>
<evidence type="ECO:0000256" key="7">
    <source>
        <dbReference type="SAM" id="MobiDB-lite"/>
    </source>
</evidence>
<keyword evidence="10" id="KW-1185">Reference proteome</keyword>
<name>A0A9P8LHU0_9PEZI</name>
<feature type="region of interest" description="Disordered" evidence="7">
    <location>
        <begin position="428"/>
        <end position="450"/>
    </location>
</feature>
<proteinExistence type="predicted"/>